<evidence type="ECO:0000313" key="1">
    <source>
        <dbReference type="EMBL" id="PAV66166.1"/>
    </source>
</evidence>
<dbReference type="OrthoDB" id="10604507at2759"/>
<dbReference type="AlphaFoldDB" id="A0A2A2JWM8"/>
<sequence length="200" mass="22728">MFGRVFDIFDQHAIGVTHQHVATGRNRLCRFQDRATGRREMRGERVQILDHEGRFGGTERRQAFVGAGDEQDRGDLRQLQVMFRIVERQTPLLPDQGFIEADGRIDLVERKVAADEDVQDSHIGGAPKAVMLTISHQPDRTRAAGRARRPRGTGAELWRGNALRRGLHHRPVGAEFARLRPPESCNRWCKRCPYPSHVAP</sequence>
<accession>A0A2A2JWM8</accession>
<name>A0A2A2JWM8_9BILA</name>
<comment type="caution">
    <text evidence="1">The sequence shown here is derived from an EMBL/GenBank/DDBJ whole genome shotgun (WGS) entry which is preliminary data.</text>
</comment>
<dbReference type="EMBL" id="LIAE01010151">
    <property type="protein sequence ID" value="PAV66166.1"/>
    <property type="molecule type" value="Genomic_DNA"/>
</dbReference>
<organism evidence="1 2">
    <name type="scientific">Diploscapter pachys</name>
    <dbReference type="NCBI Taxonomy" id="2018661"/>
    <lineage>
        <taxon>Eukaryota</taxon>
        <taxon>Metazoa</taxon>
        <taxon>Ecdysozoa</taxon>
        <taxon>Nematoda</taxon>
        <taxon>Chromadorea</taxon>
        <taxon>Rhabditida</taxon>
        <taxon>Rhabditina</taxon>
        <taxon>Rhabditomorpha</taxon>
        <taxon>Rhabditoidea</taxon>
        <taxon>Rhabditidae</taxon>
        <taxon>Diploscapter</taxon>
    </lineage>
</organism>
<evidence type="ECO:0000313" key="2">
    <source>
        <dbReference type="Proteomes" id="UP000218231"/>
    </source>
</evidence>
<proteinExistence type="predicted"/>
<reference evidence="1 2" key="1">
    <citation type="journal article" date="2017" name="Curr. Biol.">
        <title>Genome architecture and evolution of a unichromosomal asexual nematode.</title>
        <authorList>
            <person name="Fradin H."/>
            <person name="Zegar C."/>
            <person name="Gutwein M."/>
            <person name="Lucas J."/>
            <person name="Kovtun M."/>
            <person name="Corcoran D."/>
            <person name="Baugh L.R."/>
            <person name="Kiontke K."/>
            <person name="Gunsalus K."/>
            <person name="Fitch D.H."/>
            <person name="Piano F."/>
        </authorList>
    </citation>
    <scope>NUCLEOTIDE SEQUENCE [LARGE SCALE GENOMIC DNA]</scope>
    <source>
        <strain evidence="1">PF1309</strain>
    </source>
</reference>
<gene>
    <name evidence="1" type="ORF">WR25_10136</name>
</gene>
<keyword evidence="2" id="KW-1185">Reference proteome</keyword>
<protein>
    <submittedName>
        <fullName evidence="1">Uncharacterized protein</fullName>
    </submittedName>
</protein>
<dbReference type="Proteomes" id="UP000218231">
    <property type="component" value="Unassembled WGS sequence"/>
</dbReference>